<dbReference type="VEuPathDB" id="FungiDB:SeMB42_g00342"/>
<dbReference type="AlphaFoldDB" id="A0A507DFR5"/>
<dbReference type="Proteomes" id="UP000320475">
    <property type="component" value="Unassembled WGS sequence"/>
</dbReference>
<name>A0A507DFR5_9FUNG</name>
<comment type="caution">
    <text evidence="1">The sequence shown here is derived from an EMBL/GenBank/DDBJ whole genome shotgun (WGS) entry which is preliminary data.</text>
</comment>
<dbReference type="OrthoDB" id="206213at2759"/>
<dbReference type="VEuPathDB" id="FungiDB:SeMB42_g01249"/>
<gene>
    <name evidence="1" type="ORF">SeLEV6574_g00913</name>
</gene>
<reference evidence="1 2" key="1">
    <citation type="journal article" date="2019" name="Sci. Rep.">
        <title>Comparative genomics of chytrid fungi reveal insights into the obligate biotrophic and pathogenic lifestyle of Synchytrium endobioticum.</title>
        <authorList>
            <person name="van de Vossenberg B.T.L.H."/>
            <person name="Warris S."/>
            <person name="Nguyen H.D.T."/>
            <person name="van Gent-Pelzer M.P.E."/>
            <person name="Joly D.L."/>
            <person name="van de Geest H.C."/>
            <person name="Bonants P.J.M."/>
            <person name="Smith D.S."/>
            <person name="Levesque C.A."/>
            <person name="van der Lee T.A.J."/>
        </authorList>
    </citation>
    <scope>NUCLEOTIDE SEQUENCE [LARGE SCALE GENOMIC DNA]</scope>
    <source>
        <strain evidence="1 2">LEV6574</strain>
    </source>
</reference>
<accession>A0A507DFR5</accession>
<proteinExistence type="predicted"/>
<protein>
    <submittedName>
        <fullName evidence="1">Uncharacterized protein</fullName>
    </submittedName>
</protein>
<organism evidence="1 2">
    <name type="scientific">Synchytrium endobioticum</name>
    <dbReference type="NCBI Taxonomy" id="286115"/>
    <lineage>
        <taxon>Eukaryota</taxon>
        <taxon>Fungi</taxon>
        <taxon>Fungi incertae sedis</taxon>
        <taxon>Chytridiomycota</taxon>
        <taxon>Chytridiomycota incertae sedis</taxon>
        <taxon>Chytridiomycetes</taxon>
        <taxon>Synchytriales</taxon>
        <taxon>Synchytriaceae</taxon>
        <taxon>Synchytrium</taxon>
    </lineage>
</organism>
<dbReference type="EMBL" id="QEAM01000018">
    <property type="protein sequence ID" value="TPX50404.1"/>
    <property type="molecule type" value="Genomic_DNA"/>
</dbReference>
<evidence type="ECO:0000313" key="2">
    <source>
        <dbReference type="Proteomes" id="UP000320475"/>
    </source>
</evidence>
<sequence length="232" mass="26288">MADIPSACTSQYQDYIHRPRYLVRHLETLVDYHDKAKSSKWDRYKRKQRALHEICMSIRGSGTKDDTVVIWGNGNFTSLGRKQGPPTKALKRHARRYTHIITYDEYMTSQGCSHCARRGVPEAVADDPRLSGYARAQGKSGHVLMAKRTRAIRMARVLEDAGCFEAHHCQSLYTVRIRRVLNPGQVLFNADEVSEIFAAPLHFFLDSTNRGTQEFGGLIPAASNRSEEIPPL</sequence>
<evidence type="ECO:0000313" key="1">
    <source>
        <dbReference type="EMBL" id="TPX50404.1"/>
    </source>
</evidence>